<organism evidence="1 2">
    <name type="scientific">Pseudomonas veronii 1YdBTEX2</name>
    <dbReference type="NCBI Taxonomy" id="1295141"/>
    <lineage>
        <taxon>Bacteria</taxon>
        <taxon>Pseudomonadati</taxon>
        <taxon>Pseudomonadota</taxon>
        <taxon>Gammaproteobacteria</taxon>
        <taxon>Pseudomonadales</taxon>
        <taxon>Pseudomonadaceae</taxon>
        <taxon>Pseudomonas</taxon>
    </lineage>
</organism>
<gene>
    <name evidence="1" type="ORF">PVE_R1G5682</name>
</gene>
<accession>A0A1D3K5L0</accession>
<name>A0A1D3K5L0_PSEVE</name>
<sequence length="39" mass="4564">MDVWNTRKMAVVSGRCRKRYGIAVRFGLELINPPGDDWR</sequence>
<dbReference type="EMBL" id="LT599583">
    <property type="protein sequence ID" value="SBW83562.1"/>
    <property type="molecule type" value="Genomic_DNA"/>
</dbReference>
<dbReference type="AlphaFoldDB" id="A0A1D3K5L0"/>
<protein>
    <submittedName>
        <fullName evidence="1">Uncharacterized protein</fullName>
    </submittedName>
</protein>
<proteinExistence type="predicted"/>
<dbReference type="Proteomes" id="UP000245431">
    <property type="component" value="Chromosome PVE_r1"/>
</dbReference>
<evidence type="ECO:0000313" key="2">
    <source>
        <dbReference type="Proteomes" id="UP000245431"/>
    </source>
</evidence>
<evidence type="ECO:0000313" key="1">
    <source>
        <dbReference type="EMBL" id="SBW83562.1"/>
    </source>
</evidence>
<reference evidence="2" key="1">
    <citation type="submission" date="2016-07" db="EMBL/GenBank/DDBJ databases">
        <authorList>
            <person name="Florea S."/>
            <person name="Webb J.S."/>
            <person name="Jaromczyk J."/>
            <person name="Schardl C.L."/>
        </authorList>
    </citation>
    <scope>NUCLEOTIDE SEQUENCE [LARGE SCALE GENOMIC DNA]</scope>
    <source>
        <strain evidence="2">1YdBTEX2</strain>
    </source>
</reference>